<dbReference type="Proteomes" id="UP000069272">
    <property type="component" value="Chromosome 3L"/>
</dbReference>
<dbReference type="InterPro" id="IPR010742">
    <property type="entry name" value="RCAF1"/>
</dbReference>
<keyword evidence="6" id="KW-0472">Membrane</keyword>
<reference evidence="7" key="2">
    <citation type="submission" date="2022-08" db="UniProtKB">
        <authorList>
            <consortium name="EnsemblMetazoa"/>
        </authorList>
    </citation>
    <scope>IDENTIFICATION</scope>
    <source>
        <strain evidence="7">STECLA/ALBI9_A</strain>
    </source>
</reference>
<protein>
    <submittedName>
        <fullName evidence="7">Uncharacterized protein</fullName>
    </submittedName>
</protein>
<dbReference type="VEuPathDB" id="VectorBase:AALB20_030344"/>
<evidence type="ECO:0000256" key="3">
    <source>
        <dbReference type="ARBA" id="ARBA00022692"/>
    </source>
</evidence>
<dbReference type="VEuPathDB" id="VectorBase:AALB004314"/>
<dbReference type="GO" id="GO:0097250">
    <property type="term" value="P:mitochondrial respirasome assembly"/>
    <property type="evidence" value="ECO:0007669"/>
    <property type="project" value="InterPro"/>
</dbReference>
<sequence>MVAKSGSSEKPSKAKPSHFASVWNRAIKPNSEWAEKDDFLDVVYWARQVLGILIGIVMGIIPLKGFVALALFALINCGAVYLYSTNFQSIDEEAYGGMWEVVKEGFMTSFACFLVTWIIFYTGIHFDSVIIEKSI</sequence>
<dbReference type="STRING" id="7167.A0A182FCS8"/>
<dbReference type="GO" id="GO:0005739">
    <property type="term" value="C:mitochondrion"/>
    <property type="evidence" value="ECO:0007669"/>
    <property type="project" value="GOC"/>
</dbReference>
<keyword evidence="3" id="KW-0812">Transmembrane</keyword>
<comment type="similarity">
    <text evidence="2">Belongs to the EMC6 family.</text>
</comment>
<keyword evidence="4" id="KW-0256">Endoplasmic reticulum</keyword>
<evidence type="ECO:0000256" key="4">
    <source>
        <dbReference type="ARBA" id="ARBA00022824"/>
    </source>
</evidence>
<name>A0A182FCS8_ANOAL</name>
<comment type="subcellular location">
    <subcellularLocation>
        <location evidence="1">Endoplasmic reticulum membrane</location>
        <topology evidence="1">Multi-pass membrane protein</topology>
    </subcellularLocation>
</comment>
<dbReference type="EnsemblMetazoa" id="AALB004314-RA">
    <property type="protein sequence ID" value="AALB004314-PA"/>
    <property type="gene ID" value="AALB004314"/>
</dbReference>
<dbReference type="KEGG" id="aali:118464405"/>
<dbReference type="AlphaFoldDB" id="A0A182FCS8"/>
<dbReference type="RefSeq" id="XP_035787652.1">
    <property type="nucleotide sequence ID" value="XM_035931759.1"/>
</dbReference>
<keyword evidence="5" id="KW-1133">Transmembrane helix</keyword>
<dbReference type="GO" id="GO:0005789">
    <property type="term" value="C:endoplasmic reticulum membrane"/>
    <property type="evidence" value="ECO:0007669"/>
    <property type="project" value="UniProtKB-SubCell"/>
</dbReference>
<evidence type="ECO:0000256" key="5">
    <source>
        <dbReference type="ARBA" id="ARBA00022989"/>
    </source>
</evidence>
<dbReference type="InterPro" id="IPR029008">
    <property type="entry name" value="EMC6-like"/>
</dbReference>
<organism evidence="7 8">
    <name type="scientific">Anopheles albimanus</name>
    <name type="common">New world malaria mosquito</name>
    <dbReference type="NCBI Taxonomy" id="7167"/>
    <lineage>
        <taxon>Eukaryota</taxon>
        <taxon>Metazoa</taxon>
        <taxon>Ecdysozoa</taxon>
        <taxon>Arthropoda</taxon>
        <taxon>Hexapoda</taxon>
        <taxon>Insecta</taxon>
        <taxon>Pterygota</taxon>
        <taxon>Neoptera</taxon>
        <taxon>Endopterygota</taxon>
        <taxon>Diptera</taxon>
        <taxon>Nematocera</taxon>
        <taxon>Culicoidea</taxon>
        <taxon>Culicidae</taxon>
        <taxon>Anophelinae</taxon>
        <taxon>Anopheles</taxon>
    </lineage>
</organism>
<reference evidence="7 8" key="1">
    <citation type="journal article" date="2017" name="G3 (Bethesda)">
        <title>The Physical Genome Mapping of Anopheles albimanus Corrected Scaffold Misassemblies and Identified Interarm Rearrangements in Genus Anopheles.</title>
        <authorList>
            <person name="Artemov G.N."/>
            <person name="Peery A.N."/>
            <person name="Jiang X."/>
            <person name="Tu Z."/>
            <person name="Stegniy V.N."/>
            <person name="Sharakhova M.V."/>
            <person name="Sharakhov I.V."/>
        </authorList>
    </citation>
    <scope>NUCLEOTIDE SEQUENCE [LARGE SCALE GENOMIC DNA]</scope>
    <source>
        <strain evidence="7 8">ALBI9_A</strain>
    </source>
</reference>
<dbReference type="Pfam" id="PF07019">
    <property type="entry name" value="EMC6"/>
    <property type="match status" value="1"/>
</dbReference>
<evidence type="ECO:0000256" key="1">
    <source>
        <dbReference type="ARBA" id="ARBA00004477"/>
    </source>
</evidence>
<evidence type="ECO:0000256" key="6">
    <source>
        <dbReference type="ARBA" id="ARBA00023136"/>
    </source>
</evidence>
<dbReference type="GeneID" id="118464405"/>
<keyword evidence="8" id="KW-1185">Reference proteome</keyword>
<evidence type="ECO:0000313" key="8">
    <source>
        <dbReference type="Proteomes" id="UP000069272"/>
    </source>
</evidence>
<proteinExistence type="inferred from homology"/>
<dbReference type="PANTHER" id="PTHR12906">
    <property type="entry name" value="PROTEIN C20ORF24 RAB5-INTERACTING PROTEIN"/>
    <property type="match status" value="1"/>
</dbReference>
<evidence type="ECO:0000313" key="7">
    <source>
        <dbReference type="EnsemblMetazoa" id="AALB004314-PA"/>
    </source>
</evidence>
<accession>A0A182FCS8</accession>
<dbReference type="PANTHER" id="PTHR12906:SF0">
    <property type="entry name" value="GEL COMPLEX SUBUNIT OPTI"/>
    <property type="match status" value="1"/>
</dbReference>
<dbReference type="OrthoDB" id="286395at2759"/>
<evidence type="ECO:0000256" key="2">
    <source>
        <dbReference type="ARBA" id="ARBA00009436"/>
    </source>
</evidence>